<organism evidence="5">
    <name type="scientific">Hemiscolopendra marginata</name>
    <dbReference type="NCBI Taxonomy" id="943146"/>
    <lineage>
        <taxon>Eukaryota</taxon>
        <taxon>Metazoa</taxon>
        <taxon>Ecdysozoa</taxon>
        <taxon>Arthropoda</taxon>
        <taxon>Myriapoda</taxon>
        <taxon>Chilopoda</taxon>
        <taxon>Pleurostigmophora</taxon>
        <taxon>Scolopendromorpha</taxon>
        <taxon>Scolopendridae</taxon>
        <taxon>Hemiscolopendra</taxon>
    </lineage>
</organism>
<dbReference type="SUPFAM" id="SSF56496">
    <property type="entry name" value="Fibrinogen C-terminal domain-like"/>
    <property type="match status" value="1"/>
</dbReference>
<dbReference type="InterPro" id="IPR020837">
    <property type="entry name" value="Fibrinogen_CS"/>
</dbReference>
<evidence type="ECO:0000256" key="2">
    <source>
        <dbReference type="ARBA" id="ARBA00053344"/>
    </source>
</evidence>
<dbReference type="PROSITE" id="PS00514">
    <property type="entry name" value="FIBRINOGEN_C_1"/>
    <property type="match status" value="1"/>
</dbReference>
<dbReference type="PANTHER" id="PTHR19143:SF459">
    <property type="entry name" value="FIBRINOGEN C-TERMINAL DOMAIN-CONTAINING PROTEIN"/>
    <property type="match status" value="1"/>
</dbReference>
<dbReference type="InterPro" id="IPR002181">
    <property type="entry name" value="Fibrinogen_a/b/g_C_dom"/>
</dbReference>
<keyword evidence="3" id="KW-0732">Signal</keyword>
<evidence type="ECO:0000256" key="3">
    <source>
        <dbReference type="SAM" id="SignalP"/>
    </source>
</evidence>
<dbReference type="SMART" id="SM00186">
    <property type="entry name" value="FBG"/>
    <property type="match status" value="1"/>
</dbReference>
<dbReference type="PROSITE" id="PS51406">
    <property type="entry name" value="FIBRINOGEN_C_2"/>
    <property type="match status" value="1"/>
</dbReference>
<dbReference type="GO" id="GO:0030246">
    <property type="term" value="F:carbohydrate binding"/>
    <property type="evidence" value="ECO:0007669"/>
    <property type="project" value="UniProtKB-ARBA"/>
</dbReference>
<feature type="signal peptide" evidence="3">
    <location>
        <begin position="1"/>
        <end position="23"/>
    </location>
</feature>
<dbReference type="GO" id="GO:0005615">
    <property type="term" value="C:extracellular space"/>
    <property type="evidence" value="ECO:0007669"/>
    <property type="project" value="TreeGrafter"/>
</dbReference>
<reference evidence="5" key="1">
    <citation type="submission" date="2018-11" db="EMBL/GenBank/DDBJ databases">
        <title>Venom-gland transcriptomics and venom proteomics of the Florida green centipede (Hemiscolopendra marginata) reveal sex-based variation in a centipede venom.</title>
        <authorList>
            <person name="Nystrom G.S."/>
            <person name="Ward M.J."/>
            <person name="Ellsworth S.A."/>
            <person name="Rokyta D.R."/>
        </authorList>
    </citation>
    <scope>NUCLEOTIDE SEQUENCE</scope>
    <source>
        <tissue evidence="5">Venom gland</tissue>
    </source>
</reference>
<comment type="function">
    <text evidence="2">Lectin involved in innate immunity. Agglutinates all types of human erythrocytes, Gram-positive and Gram-negative bacteria. Has a stronger agglutinating activity towards Gram-negative bacteria than towards Gram-positive bacteria. Specifically recognizes acetyl group-containing substances on agglutinated cells. The hemagglutinating activity was inhibited by EDTA, acetyl group-containing mono- and disaccharides, N-acetyl derivatives of amino acids, other acetyl group-containing substances, propionamide and benzamide. Enhances the antimicrobial activity of big defensin against Gram-positive bacteria but not against Gram-negative bacteria.</text>
</comment>
<evidence type="ECO:0000259" key="4">
    <source>
        <dbReference type="PROSITE" id="PS51406"/>
    </source>
</evidence>
<dbReference type="Gene3D" id="3.90.215.10">
    <property type="entry name" value="Gamma Fibrinogen, chain A, domain 1"/>
    <property type="match status" value="1"/>
</dbReference>
<dbReference type="CDD" id="cd00087">
    <property type="entry name" value="FReD"/>
    <property type="match status" value="1"/>
</dbReference>
<evidence type="ECO:0000313" key="5">
    <source>
        <dbReference type="EMBL" id="MUP40851.1"/>
    </source>
</evidence>
<name>A0A646QF39_9MYRI</name>
<dbReference type="InterPro" id="IPR036056">
    <property type="entry name" value="Fibrinogen-like_C"/>
</dbReference>
<dbReference type="FunFam" id="3.90.215.10:FF:000001">
    <property type="entry name" value="Tenascin isoform 1"/>
    <property type="match status" value="1"/>
</dbReference>
<feature type="chain" id="PRO_5025028815" evidence="3">
    <location>
        <begin position="24"/>
        <end position="307"/>
    </location>
</feature>
<accession>A0A646QF39</accession>
<dbReference type="AlphaFoldDB" id="A0A646QF39"/>
<evidence type="ECO:0000256" key="1">
    <source>
        <dbReference type="ARBA" id="ARBA00023157"/>
    </source>
</evidence>
<dbReference type="InterPro" id="IPR014716">
    <property type="entry name" value="Fibrinogen_a/b/g_C_1"/>
</dbReference>
<protein>
    <submittedName>
        <fullName evidence="5">Ryncolin</fullName>
    </submittedName>
</protein>
<dbReference type="NCBIfam" id="NF040941">
    <property type="entry name" value="GGGWT_bact"/>
    <property type="match status" value="1"/>
</dbReference>
<dbReference type="EMBL" id="GHBY01000674">
    <property type="protein sequence ID" value="MUP40851.1"/>
    <property type="molecule type" value="Transcribed_RNA"/>
</dbReference>
<keyword evidence="1" id="KW-1015">Disulfide bond</keyword>
<sequence length="307" mass="35577">MELTDRFFLSFLILFYSAPLVISETEKIEVFTSPLERIPIPHALKSLEEAVKEVKAVEEFCNKHYGNVKGDRTKTNNANEIPGLIIKKPSDCADIYSAGFKTSGIYTIFLKPAWMSVVNQMTVYCDMETDGGGWTVFQRRGNFEPRINFNRNWEEYSKGFGDFEKEFWLVNENIHKLTTQDNVTLRVDIEDWDRNFRHAVYDAFEISGYKNSYVLTIGKYNGTAGDAMTYHNGSRFATNDHDNEYNCSKTHSSGWWFKHCGHSSLNGVNMRDQNDKTAKGIIWHQWLGTGYSLKWTEMKIRPRSFKQ</sequence>
<dbReference type="PANTHER" id="PTHR19143">
    <property type="entry name" value="FIBRINOGEN/TENASCIN/ANGIOPOEITIN"/>
    <property type="match status" value="1"/>
</dbReference>
<proteinExistence type="predicted"/>
<dbReference type="Pfam" id="PF00147">
    <property type="entry name" value="Fibrinogen_C"/>
    <property type="match status" value="1"/>
</dbReference>
<feature type="domain" description="Fibrinogen C-terminal" evidence="4">
    <location>
        <begin position="83"/>
        <end position="304"/>
    </location>
</feature>
<dbReference type="InterPro" id="IPR050373">
    <property type="entry name" value="Fibrinogen_C-term_domain"/>
</dbReference>